<evidence type="ECO:0000256" key="10">
    <source>
        <dbReference type="PIRSR" id="PIRSR630616-1"/>
    </source>
</evidence>
<sequence>MSRHGDNDRPTMTPMNEPPLSVYVDYTPRRTRVFNPTRADPLHDHSLSRQKRAEYFHRLAQQEPDDDNGNVMDSPSVRRYHGVSATVKPVEATYDPSKGEALSMDDTTRTRTWTIADFEVGKHLGNGRFGTVYLAKEKSSEQLVALKIIKKQEMEAAKIVSFLQREIEIQGHLRHPNILRLYGYFHDEDNVYIVLEYAEKGALNNVIQEHSCLSEKNAAKLMLQVISALKYLHALRVIHRDIKPENLLVDWKGRLKLADFGWAVHDPWPRRRTFCGTLDYLSPEMVENKTHDERVDVWAIGILCYEMLVGYPPFETEHDDYAETYQSIVGVRYTFPEHLSAQAKDFISSILQKEPSKRPKLVQLEKHPWLKAHTTQS</sequence>
<evidence type="ECO:0000256" key="7">
    <source>
        <dbReference type="ARBA" id="ARBA00022840"/>
    </source>
</evidence>
<dbReference type="GO" id="GO:0045143">
    <property type="term" value="P:homologous chromosome segregation"/>
    <property type="evidence" value="ECO:0007669"/>
    <property type="project" value="UniProtKB-ARBA"/>
</dbReference>
<dbReference type="GO" id="GO:0090266">
    <property type="term" value="P:regulation of mitotic cell cycle spindle assembly checkpoint"/>
    <property type="evidence" value="ECO:0007669"/>
    <property type="project" value="UniProtKB-ARBA"/>
</dbReference>
<comment type="catalytic activity">
    <reaction evidence="9 15">
        <text>L-seryl-[protein] + ATP = O-phospho-L-seryl-[protein] + ADP + H(+)</text>
        <dbReference type="Rhea" id="RHEA:17989"/>
        <dbReference type="Rhea" id="RHEA-COMP:9863"/>
        <dbReference type="Rhea" id="RHEA-COMP:11604"/>
        <dbReference type="ChEBI" id="CHEBI:15378"/>
        <dbReference type="ChEBI" id="CHEBI:29999"/>
        <dbReference type="ChEBI" id="CHEBI:30616"/>
        <dbReference type="ChEBI" id="CHEBI:83421"/>
        <dbReference type="ChEBI" id="CHEBI:456216"/>
        <dbReference type="EC" id="2.7.11.1"/>
    </reaction>
</comment>
<keyword evidence="6 15" id="KW-0418">Kinase</keyword>
<comment type="catalytic activity">
    <reaction evidence="8 15">
        <text>L-threonyl-[protein] + ATP = O-phospho-L-threonyl-[protein] + ADP + H(+)</text>
        <dbReference type="Rhea" id="RHEA:46608"/>
        <dbReference type="Rhea" id="RHEA-COMP:11060"/>
        <dbReference type="Rhea" id="RHEA-COMP:11605"/>
        <dbReference type="ChEBI" id="CHEBI:15378"/>
        <dbReference type="ChEBI" id="CHEBI:30013"/>
        <dbReference type="ChEBI" id="CHEBI:30616"/>
        <dbReference type="ChEBI" id="CHEBI:61977"/>
        <dbReference type="ChEBI" id="CHEBI:456216"/>
        <dbReference type="EC" id="2.7.11.1"/>
    </reaction>
</comment>
<dbReference type="PROSITE" id="PS50011">
    <property type="entry name" value="PROTEIN_KINASE_DOM"/>
    <property type="match status" value="1"/>
</dbReference>
<evidence type="ECO:0000259" key="17">
    <source>
        <dbReference type="PROSITE" id="PS50011"/>
    </source>
</evidence>
<protein>
    <recommendedName>
        <fullName evidence="2 15">Aurora kinase</fullName>
        <ecNumber evidence="1 15">2.7.11.1</ecNumber>
    </recommendedName>
</protein>
<dbReference type="PROSITE" id="PS00107">
    <property type="entry name" value="PROTEIN_KINASE_ATP"/>
    <property type="match status" value="1"/>
</dbReference>
<keyword evidence="5 11" id="KW-0547">Nucleotide-binding</keyword>
<dbReference type="GO" id="GO:0032133">
    <property type="term" value="C:chromosome passenger complex"/>
    <property type="evidence" value="ECO:0007669"/>
    <property type="project" value="UniProtKB-ARBA"/>
</dbReference>
<dbReference type="InterPro" id="IPR008271">
    <property type="entry name" value="Ser/Thr_kinase_AS"/>
</dbReference>
<dbReference type="InterPro" id="IPR017441">
    <property type="entry name" value="Protein_kinase_ATP_BS"/>
</dbReference>
<evidence type="ECO:0000256" key="4">
    <source>
        <dbReference type="ARBA" id="ARBA00022679"/>
    </source>
</evidence>
<keyword evidence="19" id="KW-1185">Reference proteome</keyword>
<dbReference type="EMBL" id="JARTCD010000025">
    <property type="protein sequence ID" value="KAJ8658231.1"/>
    <property type="molecule type" value="Genomic_DNA"/>
</dbReference>
<evidence type="ECO:0000256" key="2">
    <source>
        <dbReference type="ARBA" id="ARBA00021157"/>
    </source>
</evidence>
<comment type="similarity">
    <text evidence="15">Belongs to the protein kinase superfamily. Ser/Thr protein kinase family. Aurora subfamily.</text>
</comment>
<dbReference type="GO" id="GO:0004674">
    <property type="term" value="F:protein serine/threonine kinase activity"/>
    <property type="evidence" value="ECO:0007669"/>
    <property type="project" value="UniProtKB-KW"/>
</dbReference>
<evidence type="ECO:0000313" key="18">
    <source>
        <dbReference type="EMBL" id="KAJ8658231.1"/>
    </source>
</evidence>
<evidence type="ECO:0000256" key="5">
    <source>
        <dbReference type="ARBA" id="ARBA00022741"/>
    </source>
</evidence>
<dbReference type="CDD" id="cd14007">
    <property type="entry name" value="STKc_Aurora"/>
    <property type="match status" value="1"/>
</dbReference>
<dbReference type="InterPro" id="IPR030616">
    <property type="entry name" value="Aur-like"/>
</dbReference>
<dbReference type="GO" id="GO:0032465">
    <property type="term" value="P:regulation of cytokinesis"/>
    <property type="evidence" value="ECO:0007669"/>
    <property type="project" value="UniProtKB-ARBA"/>
</dbReference>
<evidence type="ECO:0000256" key="13">
    <source>
        <dbReference type="PROSITE-ProRule" id="PRU10141"/>
    </source>
</evidence>
<dbReference type="InterPro" id="IPR000719">
    <property type="entry name" value="Prot_kinase_dom"/>
</dbReference>
<organism evidence="18 19">
    <name type="scientific">Lichtheimia ornata</name>
    <dbReference type="NCBI Taxonomy" id="688661"/>
    <lineage>
        <taxon>Eukaryota</taxon>
        <taxon>Fungi</taxon>
        <taxon>Fungi incertae sedis</taxon>
        <taxon>Mucoromycota</taxon>
        <taxon>Mucoromycotina</taxon>
        <taxon>Mucoromycetes</taxon>
        <taxon>Mucorales</taxon>
        <taxon>Lichtheimiaceae</taxon>
        <taxon>Lichtheimia</taxon>
    </lineage>
</organism>
<dbReference type="PANTHER" id="PTHR24350">
    <property type="entry name" value="SERINE/THREONINE-PROTEIN KINASE IAL-RELATED"/>
    <property type="match status" value="1"/>
</dbReference>
<feature type="binding site" evidence="11">
    <location>
        <begin position="245"/>
        <end position="246"/>
    </location>
    <ligand>
        <name>ATP</name>
        <dbReference type="ChEBI" id="CHEBI:30616"/>
    </ligand>
</feature>
<dbReference type="Pfam" id="PF00069">
    <property type="entry name" value="Pkinase"/>
    <property type="match status" value="1"/>
</dbReference>
<name>A0AAD7V451_9FUNG</name>
<feature type="cross-link" description="Glycyl lysine isopeptide (Lys-Gly) (interchain with G-Cter in SUMO2)" evidence="12">
    <location>
        <position position="243"/>
    </location>
</feature>
<dbReference type="Proteomes" id="UP001234581">
    <property type="component" value="Unassembled WGS sequence"/>
</dbReference>
<dbReference type="SUPFAM" id="SSF56112">
    <property type="entry name" value="Protein kinase-like (PK-like)"/>
    <property type="match status" value="1"/>
</dbReference>
<evidence type="ECO:0000256" key="1">
    <source>
        <dbReference type="ARBA" id="ARBA00012513"/>
    </source>
</evidence>
<dbReference type="InterPro" id="IPR011009">
    <property type="entry name" value="Kinase-like_dom_sf"/>
</dbReference>
<gene>
    <name evidence="18" type="ORF">O0I10_005913</name>
</gene>
<feature type="active site" description="Proton acceptor" evidence="10">
    <location>
        <position position="241"/>
    </location>
</feature>
<evidence type="ECO:0000313" key="19">
    <source>
        <dbReference type="Proteomes" id="UP001234581"/>
    </source>
</evidence>
<keyword evidence="3 14" id="KW-0723">Serine/threonine-protein kinase</keyword>
<dbReference type="Gene3D" id="1.10.510.10">
    <property type="entry name" value="Transferase(Phosphotransferase) domain 1"/>
    <property type="match status" value="1"/>
</dbReference>
<evidence type="ECO:0000256" key="15">
    <source>
        <dbReference type="RuleBase" id="RU367134"/>
    </source>
</evidence>
<dbReference type="EC" id="2.7.11.1" evidence="1 15"/>
<keyword evidence="7 11" id="KW-0067">ATP-binding</keyword>
<dbReference type="GO" id="GO:0072479">
    <property type="term" value="P:response to mitotic cell cycle spindle assembly checkpoint signaling"/>
    <property type="evidence" value="ECO:0007669"/>
    <property type="project" value="UniProtKB-ARBA"/>
</dbReference>
<dbReference type="FunFam" id="1.10.510.10:FF:000235">
    <property type="entry name" value="Serine/threonine-protein kinase ark1"/>
    <property type="match status" value="1"/>
</dbReference>
<dbReference type="GO" id="GO:0044779">
    <property type="term" value="P:meiotic spindle checkpoint signaling"/>
    <property type="evidence" value="ECO:0007669"/>
    <property type="project" value="UniProtKB-ARBA"/>
</dbReference>
<feature type="domain" description="Protein kinase" evidence="17">
    <location>
        <begin position="118"/>
        <end position="370"/>
    </location>
</feature>
<dbReference type="PROSITE" id="PS00108">
    <property type="entry name" value="PROTEIN_KINASE_ST"/>
    <property type="match status" value="1"/>
</dbReference>
<accession>A0AAD7V451</accession>
<feature type="binding site" evidence="11">
    <location>
        <position position="128"/>
    </location>
    <ligand>
        <name>ATP</name>
        <dbReference type="ChEBI" id="CHEBI:30616"/>
    </ligand>
</feature>
<evidence type="ECO:0000256" key="6">
    <source>
        <dbReference type="ARBA" id="ARBA00022777"/>
    </source>
</evidence>
<evidence type="ECO:0000256" key="12">
    <source>
        <dbReference type="PIRSR" id="PIRSR630616-3"/>
    </source>
</evidence>
<dbReference type="GO" id="GO:0051233">
    <property type="term" value="C:spindle midzone"/>
    <property type="evidence" value="ECO:0007669"/>
    <property type="project" value="UniProtKB-ARBA"/>
</dbReference>
<dbReference type="GO" id="GO:0005524">
    <property type="term" value="F:ATP binding"/>
    <property type="evidence" value="ECO:0007669"/>
    <property type="project" value="UniProtKB-UniRule"/>
</dbReference>
<feature type="binding site" evidence="11">
    <location>
        <begin position="196"/>
        <end position="198"/>
    </location>
    <ligand>
        <name>ATP</name>
        <dbReference type="ChEBI" id="CHEBI:30616"/>
    </ligand>
</feature>
<dbReference type="GO" id="GO:1902115">
    <property type="term" value="P:regulation of organelle assembly"/>
    <property type="evidence" value="ECO:0007669"/>
    <property type="project" value="UniProtKB-ARBA"/>
</dbReference>
<feature type="binding site" evidence="11">
    <location>
        <position position="259"/>
    </location>
    <ligand>
        <name>ATP</name>
        <dbReference type="ChEBI" id="CHEBI:30616"/>
    </ligand>
</feature>
<dbReference type="RefSeq" id="XP_058343144.1">
    <property type="nucleotide sequence ID" value="XM_058485949.1"/>
</dbReference>
<evidence type="ECO:0000256" key="16">
    <source>
        <dbReference type="SAM" id="MobiDB-lite"/>
    </source>
</evidence>
<evidence type="ECO:0000256" key="8">
    <source>
        <dbReference type="ARBA" id="ARBA00047899"/>
    </source>
</evidence>
<dbReference type="GO" id="GO:0000776">
    <property type="term" value="C:kinetochore"/>
    <property type="evidence" value="ECO:0007669"/>
    <property type="project" value="UniProtKB-ARBA"/>
</dbReference>
<dbReference type="FunFam" id="3.30.200.20:FF:000042">
    <property type="entry name" value="Aurora kinase A"/>
    <property type="match status" value="1"/>
</dbReference>
<feature type="binding site" evidence="11">
    <location>
        <position position="147"/>
    </location>
    <ligand>
        <name>ATP</name>
        <dbReference type="ChEBI" id="CHEBI:30616"/>
    </ligand>
</feature>
<evidence type="ECO:0000256" key="3">
    <source>
        <dbReference type="ARBA" id="ARBA00022527"/>
    </source>
</evidence>
<feature type="binding site" evidence="13">
    <location>
        <position position="151"/>
    </location>
    <ligand>
        <name>ATP</name>
        <dbReference type="ChEBI" id="CHEBI:30616"/>
    </ligand>
</feature>
<dbReference type="GeneID" id="83213325"/>
<reference evidence="18 19" key="1">
    <citation type="submission" date="2023-03" db="EMBL/GenBank/DDBJ databases">
        <title>Genome sequence of Lichtheimia ornata CBS 291.66.</title>
        <authorList>
            <person name="Mohabir J.T."/>
            <person name="Shea T.P."/>
            <person name="Kurbessoian T."/>
            <person name="Berby B."/>
            <person name="Fontaine J."/>
            <person name="Livny J."/>
            <person name="Gnirke A."/>
            <person name="Stajich J.E."/>
            <person name="Cuomo C.A."/>
        </authorList>
    </citation>
    <scope>NUCLEOTIDE SEQUENCE [LARGE SCALE GENOMIC DNA]</scope>
    <source>
        <strain evidence="18">CBS 291.66</strain>
    </source>
</reference>
<evidence type="ECO:0000256" key="9">
    <source>
        <dbReference type="ARBA" id="ARBA00048679"/>
    </source>
</evidence>
<dbReference type="GO" id="GO:0008608">
    <property type="term" value="P:attachment of spindle microtubules to kinetochore"/>
    <property type="evidence" value="ECO:0007669"/>
    <property type="project" value="UniProtKB-ARBA"/>
</dbReference>
<keyword evidence="4 15" id="KW-0808">Transferase</keyword>
<evidence type="ECO:0000256" key="14">
    <source>
        <dbReference type="RuleBase" id="RU000304"/>
    </source>
</evidence>
<dbReference type="AlphaFoldDB" id="A0AAD7V451"/>
<proteinExistence type="inferred from homology"/>
<comment type="caution">
    <text evidence="18">The sequence shown here is derived from an EMBL/GenBank/DDBJ whole genome shotgun (WGS) entry which is preliminary data.</text>
</comment>
<evidence type="ECO:0000256" key="11">
    <source>
        <dbReference type="PIRSR" id="PIRSR630616-2"/>
    </source>
</evidence>
<feature type="region of interest" description="Disordered" evidence="16">
    <location>
        <begin position="1"/>
        <end position="22"/>
    </location>
</feature>
<dbReference type="SMART" id="SM00220">
    <property type="entry name" value="S_TKc"/>
    <property type="match status" value="1"/>
</dbReference>